<dbReference type="EMBL" id="KI894024">
    <property type="protein sequence ID" value="OCF22997.1"/>
    <property type="molecule type" value="Genomic_DNA"/>
</dbReference>
<name>A0A1B9FW48_9TREE</name>
<feature type="compositionally biased region" description="Basic and acidic residues" evidence="1">
    <location>
        <begin position="468"/>
        <end position="487"/>
    </location>
</feature>
<dbReference type="KEGG" id="kbi:30211746"/>
<feature type="compositionally biased region" description="Polar residues" evidence="1">
    <location>
        <begin position="488"/>
        <end position="498"/>
    </location>
</feature>
<dbReference type="EMBL" id="CP144547">
    <property type="protein sequence ID" value="WVW86243.1"/>
    <property type="molecule type" value="Genomic_DNA"/>
</dbReference>
<accession>A0A1B9FW48</accession>
<protein>
    <submittedName>
        <fullName evidence="3">Uncharacterized protein</fullName>
    </submittedName>
</protein>
<gene>
    <name evidence="3" type="ORF">I302_07347</name>
    <name evidence="4" type="ORF">I302_108285</name>
</gene>
<dbReference type="RefSeq" id="XP_019044067.1">
    <property type="nucleotide sequence ID" value="XM_019193944.1"/>
</dbReference>
<evidence type="ECO:0000313" key="5">
    <source>
        <dbReference type="Proteomes" id="UP000092730"/>
    </source>
</evidence>
<keyword evidence="5" id="KW-1185">Reference proteome</keyword>
<organism evidence="3">
    <name type="scientific">Kwoniella bestiolae CBS 10118</name>
    <dbReference type="NCBI Taxonomy" id="1296100"/>
    <lineage>
        <taxon>Eukaryota</taxon>
        <taxon>Fungi</taxon>
        <taxon>Dikarya</taxon>
        <taxon>Basidiomycota</taxon>
        <taxon>Agaricomycotina</taxon>
        <taxon>Tremellomycetes</taxon>
        <taxon>Tremellales</taxon>
        <taxon>Cryptococcaceae</taxon>
        <taxon>Kwoniella</taxon>
    </lineage>
</organism>
<feature type="compositionally biased region" description="Polar residues" evidence="1">
    <location>
        <begin position="509"/>
        <end position="520"/>
    </location>
</feature>
<keyword evidence="2" id="KW-0472">Membrane</keyword>
<keyword evidence="2" id="KW-1133">Transmembrane helix</keyword>
<feature type="compositionally biased region" description="Basic and acidic residues" evidence="1">
    <location>
        <begin position="538"/>
        <end position="548"/>
    </location>
</feature>
<feature type="region of interest" description="Disordered" evidence="1">
    <location>
        <begin position="445"/>
        <end position="556"/>
    </location>
</feature>
<feature type="transmembrane region" description="Helical" evidence="2">
    <location>
        <begin position="6"/>
        <end position="29"/>
    </location>
</feature>
<dbReference type="AlphaFoldDB" id="A0A1B9FW48"/>
<reference evidence="3" key="1">
    <citation type="submission" date="2013-07" db="EMBL/GenBank/DDBJ databases">
        <title>The Genome Sequence of Cryptococcus bestiolae CBS10118.</title>
        <authorList>
            <consortium name="The Broad Institute Genome Sequencing Platform"/>
            <person name="Cuomo C."/>
            <person name="Litvintseva A."/>
            <person name="Chen Y."/>
            <person name="Heitman J."/>
            <person name="Sun S."/>
            <person name="Springer D."/>
            <person name="Dromer F."/>
            <person name="Young S.K."/>
            <person name="Zeng Q."/>
            <person name="Gargeya S."/>
            <person name="Fitzgerald M."/>
            <person name="Abouelleil A."/>
            <person name="Alvarado L."/>
            <person name="Berlin A.M."/>
            <person name="Chapman S.B."/>
            <person name="Dewar J."/>
            <person name="Goldberg J."/>
            <person name="Griggs A."/>
            <person name="Gujja S."/>
            <person name="Hansen M."/>
            <person name="Howarth C."/>
            <person name="Imamovic A."/>
            <person name="Larimer J."/>
            <person name="McCowan C."/>
            <person name="Murphy C."/>
            <person name="Pearson M."/>
            <person name="Priest M."/>
            <person name="Roberts A."/>
            <person name="Saif S."/>
            <person name="Shea T."/>
            <person name="Sykes S."/>
            <person name="Wortman J."/>
            <person name="Nusbaum C."/>
            <person name="Birren B."/>
        </authorList>
    </citation>
    <scope>NUCLEOTIDE SEQUENCE [LARGE SCALE GENOMIC DNA]</scope>
    <source>
        <strain evidence="3">CBS 10118</strain>
    </source>
</reference>
<keyword evidence="2" id="KW-0812">Transmembrane</keyword>
<reference evidence="4" key="2">
    <citation type="submission" date="2013-07" db="EMBL/GenBank/DDBJ databases">
        <authorList>
            <consortium name="The Broad Institute Genome Sequencing Platform"/>
            <person name="Cuomo C."/>
            <person name="Litvintseva A."/>
            <person name="Chen Y."/>
            <person name="Heitman J."/>
            <person name="Sun S."/>
            <person name="Springer D."/>
            <person name="Dromer F."/>
            <person name="Young S.K."/>
            <person name="Zeng Q."/>
            <person name="Gargeya S."/>
            <person name="Fitzgerald M."/>
            <person name="Abouelleil A."/>
            <person name="Alvarado L."/>
            <person name="Berlin A.M."/>
            <person name="Chapman S.B."/>
            <person name="Dewar J."/>
            <person name="Goldberg J."/>
            <person name="Griggs A."/>
            <person name="Gujja S."/>
            <person name="Hansen M."/>
            <person name="Howarth C."/>
            <person name="Imamovic A."/>
            <person name="Larimer J."/>
            <person name="McCowan C."/>
            <person name="Murphy C."/>
            <person name="Pearson M."/>
            <person name="Priest M."/>
            <person name="Roberts A."/>
            <person name="Saif S."/>
            <person name="Shea T."/>
            <person name="Sykes S."/>
            <person name="Wortman J."/>
            <person name="Nusbaum C."/>
            <person name="Birren B."/>
        </authorList>
    </citation>
    <scope>NUCLEOTIDE SEQUENCE</scope>
    <source>
        <strain evidence="4">CBS 10118</strain>
    </source>
</reference>
<reference evidence="3" key="3">
    <citation type="submission" date="2014-01" db="EMBL/GenBank/DDBJ databases">
        <title>Evolution of pathogenesis and genome organization in the Tremellales.</title>
        <authorList>
            <person name="Cuomo C."/>
            <person name="Litvintseva A."/>
            <person name="Heitman J."/>
            <person name="Chen Y."/>
            <person name="Sun S."/>
            <person name="Springer D."/>
            <person name="Dromer F."/>
            <person name="Young S."/>
            <person name="Zeng Q."/>
            <person name="Chapman S."/>
            <person name="Gujja S."/>
            <person name="Saif S."/>
            <person name="Birren B."/>
        </authorList>
    </citation>
    <scope>NUCLEOTIDE SEQUENCE</scope>
    <source>
        <strain evidence="3">CBS 10118</strain>
    </source>
</reference>
<dbReference type="GeneID" id="30211746"/>
<evidence type="ECO:0000313" key="4">
    <source>
        <dbReference type="EMBL" id="WVW86243.1"/>
    </source>
</evidence>
<sequence length="607" mass="66177">MINDTVKIAIIVASPILFFTLLFLSAYLYRRHRTPFRRGSFKSQRQSTALPTSPKGAVWDPSKRERRFPHCHICWEDHRVNTTTNNQREVPLTDSTDSQNTLVNSSTNIIRTTRYGNTLKSCCPAPSMDVNVNEHMLKVTQPHFEEKQLSIRRISSNPLAPDEYTRVNSFCSSLNNANPSSDLLPYGGGKRTSHISSANGFVADALAPGVIPFGQVSSFLSIGNDEDRMSIRRVSIGGKEDTLNISGLNPTSQERLDLSGIPIRRSFTENQRNSRSPSDLPKITTFAHSPLPDFNSQGTVEDLPSPHPFSAASLRRSSFISQPPLQFPVPHIKVPEKVKTRRPESLNIPAYTVLSPSQITTLSGTTYMGKSNSLSIPVQSASSTKAIKSSYTPGSGPVPQSSIDTCSSFGYDPIDAPQPRKGYFEEGWNGFALGSSSGNGGLIPKIEVPISPTTPTHTKSVSPIRFDQPNHSHQSGERGAQMHDHCGHSNNHQKTSEGTAPPSAHERTSSNLTISSPTQTNHKRTPSEASKITYLSDLVREKEDDNKRQSVNSTSAELYPPNEVLVGKRTSIVGSEKTRPVSQTGGALATGMGVGMVFGMSQGEVGR</sequence>
<evidence type="ECO:0000256" key="1">
    <source>
        <dbReference type="SAM" id="MobiDB-lite"/>
    </source>
</evidence>
<proteinExistence type="predicted"/>
<dbReference type="OrthoDB" id="2576605at2759"/>
<reference evidence="4" key="4">
    <citation type="submission" date="2024-02" db="EMBL/GenBank/DDBJ databases">
        <title>Comparative genomics of Cryptococcus and Kwoniella reveals pathogenesis evolution and contrasting modes of karyotype evolution via chromosome fusion or intercentromeric recombination.</title>
        <authorList>
            <person name="Coelho M.A."/>
            <person name="David-Palma M."/>
            <person name="Shea T."/>
            <person name="Bowers K."/>
            <person name="McGinley-Smith S."/>
            <person name="Mohammad A.W."/>
            <person name="Gnirke A."/>
            <person name="Yurkov A.M."/>
            <person name="Nowrousian M."/>
            <person name="Sun S."/>
            <person name="Cuomo C.A."/>
            <person name="Heitman J."/>
        </authorList>
    </citation>
    <scope>NUCLEOTIDE SEQUENCE</scope>
    <source>
        <strain evidence="4">CBS 10118</strain>
    </source>
</reference>
<dbReference type="VEuPathDB" id="FungiDB:I302_07347"/>
<feature type="compositionally biased region" description="Polar residues" evidence="1">
    <location>
        <begin position="41"/>
        <end position="51"/>
    </location>
</feature>
<feature type="compositionally biased region" description="Polar residues" evidence="1">
    <location>
        <begin position="451"/>
        <end position="461"/>
    </location>
</feature>
<evidence type="ECO:0000313" key="3">
    <source>
        <dbReference type="EMBL" id="OCF22997.1"/>
    </source>
</evidence>
<evidence type="ECO:0000256" key="2">
    <source>
        <dbReference type="SAM" id="Phobius"/>
    </source>
</evidence>
<feature type="region of interest" description="Disordered" evidence="1">
    <location>
        <begin position="39"/>
        <end position="62"/>
    </location>
</feature>
<dbReference type="Proteomes" id="UP000092730">
    <property type="component" value="Chromosome 7"/>
</dbReference>